<comment type="catalytic activity">
    <reaction evidence="1">
        <text>a monocarboxylic acid amide + H2O = a monocarboxylate + NH4(+)</text>
        <dbReference type="Rhea" id="RHEA:12020"/>
        <dbReference type="ChEBI" id="CHEBI:15377"/>
        <dbReference type="ChEBI" id="CHEBI:28938"/>
        <dbReference type="ChEBI" id="CHEBI:35757"/>
        <dbReference type="ChEBI" id="CHEBI:83628"/>
        <dbReference type="EC" id="3.5.1.4"/>
    </reaction>
</comment>
<dbReference type="Gene3D" id="3.90.1300.10">
    <property type="entry name" value="Amidase signature (AS) domain"/>
    <property type="match status" value="1"/>
</dbReference>
<accession>A0A6G1GU39</accession>
<dbReference type="EC" id="3.5.1.4" evidence="3"/>
<organism evidence="6 7">
    <name type="scientific">Aulographum hederae CBS 113979</name>
    <dbReference type="NCBI Taxonomy" id="1176131"/>
    <lineage>
        <taxon>Eukaryota</taxon>
        <taxon>Fungi</taxon>
        <taxon>Dikarya</taxon>
        <taxon>Ascomycota</taxon>
        <taxon>Pezizomycotina</taxon>
        <taxon>Dothideomycetes</taxon>
        <taxon>Pleosporomycetidae</taxon>
        <taxon>Aulographales</taxon>
        <taxon>Aulographaceae</taxon>
    </lineage>
</organism>
<evidence type="ECO:0000256" key="3">
    <source>
        <dbReference type="ARBA" id="ARBA00012922"/>
    </source>
</evidence>
<dbReference type="Pfam" id="PF01425">
    <property type="entry name" value="Amidase"/>
    <property type="match status" value="1"/>
</dbReference>
<feature type="domain" description="Amidase" evidence="5">
    <location>
        <begin position="3"/>
        <end position="437"/>
    </location>
</feature>
<keyword evidence="4" id="KW-0378">Hydrolase</keyword>
<dbReference type="PANTHER" id="PTHR46072">
    <property type="entry name" value="AMIDASE-RELATED-RELATED"/>
    <property type="match status" value="1"/>
</dbReference>
<evidence type="ECO:0000259" key="5">
    <source>
        <dbReference type="Pfam" id="PF01425"/>
    </source>
</evidence>
<evidence type="ECO:0000313" key="6">
    <source>
        <dbReference type="EMBL" id="KAF1984471.1"/>
    </source>
</evidence>
<dbReference type="PROSITE" id="PS00571">
    <property type="entry name" value="AMIDASES"/>
    <property type="match status" value="1"/>
</dbReference>
<keyword evidence="7" id="KW-1185">Reference proteome</keyword>
<gene>
    <name evidence="6" type="ORF">K402DRAFT_336427</name>
</gene>
<proteinExistence type="inferred from homology"/>
<reference evidence="6" key="1">
    <citation type="journal article" date="2020" name="Stud. Mycol.">
        <title>101 Dothideomycetes genomes: a test case for predicting lifestyles and emergence of pathogens.</title>
        <authorList>
            <person name="Haridas S."/>
            <person name="Albert R."/>
            <person name="Binder M."/>
            <person name="Bloem J."/>
            <person name="Labutti K."/>
            <person name="Salamov A."/>
            <person name="Andreopoulos B."/>
            <person name="Baker S."/>
            <person name="Barry K."/>
            <person name="Bills G."/>
            <person name="Bluhm B."/>
            <person name="Cannon C."/>
            <person name="Castanera R."/>
            <person name="Culley D."/>
            <person name="Daum C."/>
            <person name="Ezra D."/>
            <person name="Gonzalez J."/>
            <person name="Henrissat B."/>
            <person name="Kuo A."/>
            <person name="Liang C."/>
            <person name="Lipzen A."/>
            <person name="Lutzoni F."/>
            <person name="Magnuson J."/>
            <person name="Mondo S."/>
            <person name="Nolan M."/>
            <person name="Ohm R."/>
            <person name="Pangilinan J."/>
            <person name="Park H.-J."/>
            <person name="Ramirez L."/>
            <person name="Alfaro M."/>
            <person name="Sun H."/>
            <person name="Tritt A."/>
            <person name="Yoshinaga Y."/>
            <person name="Zwiers L.-H."/>
            <person name="Turgeon B."/>
            <person name="Goodwin S."/>
            <person name="Spatafora J."/>
            <person name="Crous P."/>
            <person name="Grigoriev I."/>
        </authorList>
    </citation>
    <scope>NUCLEOTIDE SEQUENCE</scope>
    <source>
        <strain evidence="6">CBS 113979</strain>
    </source>
</reference>
<evidence type="ECO:0000256" key="2">
    <source>
        <dbReference type="ARBA" id="ARBA00009199"/>
    </source>
</evidence>
<dbReference type="OrthoDB" id="6428749at2759"/>
<sequence>LTEVLFPGALQRADELDKYLKENGKPVGPLHGVPVTVKDQFDVEGYDSTIGYVGRAYKPASKDALMVTLLRDLGAVVIAKTNLPQTIMWCETDNPLWGCTTHPSDANLTPGGSSGGEAAALALHGSILGWGTDIGGSIRIPAHMNGLYGLKPSSGRLPYAGLTNSTDGQEHVPSVVGPLARSLSSITLAVRSVIDTNPWLHDPKCHPLQWRGEIHDEVQTRKLTVGVLLDDGVVKVHPPIKRIILHVASKLKDQGHEIIEWTSDLHSEVVDVMDTYYTSDGGADILADLSVAGEPRIPHVRALLDRAKGKALSVDQYWQLNRRRLAAQTAYLEKWNRTHSSTGACVDAILCPVMPHCAVAHGNCKWVGYTKVWNVLDYSALVLPGGLVDKNLDVKEDYQPRNELDAWNWGLWDPDAMHGLPVGIQLVGRKLEEEKLLGIGNVLDSLADT</sequence>
<dbReference type="InterPro" id="IPR036928">
    <property type="entry name" value="AS_sf"/>
</dbReference>
<evidence type="ECO:0000313" key="7">
    <source>
        <dbReference type="Proteomes" id="UP000800041"/>
    </source>
</evidence>
<evidence type="ECO:0000256" key="4">
    <source>
        <dbReference type="ARBA" id="ARBA00022801"/>
    </source>
</evidence>
<evidence type="ECO:0000256" key="1">
    <source>
        <dbReference type="ARBA" id="ARBA00001311"/>
    </source>
</evidence>
<protein>
    <recommendedName>
        <fullName evidence="3">amidase</fullName>
        <ecNumber evidence="3">3.5.1.4</ecNumber>
    </recommendedName>
</protein>
<dbReference type="PANTHER" id="PTHR46072:SF2">
    <property type="entry name" value="AMIDASE (EUROFUNG)"/>
    <property type="match status" value="1"/>
</dbReference>
<dbReference type="InterPro" id="IPR023631">
    <property type="entry name" value="Amidase_dom"/>
</dbReference>
<dbReference type="Proteomes" id="UP000800041">
    <property type="component" value="Unassembled WGS sequence"/>
</dbReference>
<name>A0A6G1GU39_9PEZI</name>
<comment type="similarity">
    <text evidence="2">Belongs to the amidase family.</text>
</comment>
<dbReference type="GO" id="GO:0004040">
    <property type="term" value="F:amidase activity"/>
    <property type="evidence" value="ECO:0007669"/>
    <property type="project" value="UniProtKB-EC"/>
</dbReference>
<dbReference type="AlphaFoldDB" id="A0A6G1GU39"/>
<dbReference type="EMBL" id="ML977168">
    <property type="protein sequence ID" value="KAF1984471.1"/>
    <property type="molecule type" value="Genomic_DNA"/>
</dbReference>
<feature type="non-terminal residue" evidence="6">
    <location>
        <position position="1"/>
    </location>
</feature>
<dbReference type="SUPFAM" id="SSF75304">
    <property type="entry name" value="Amidase signature (AS) enzymes"/>
    <property type="match status" value="1"/>
</dbReference>
<dbReference type="InterPro" id="IPR020556">
    <property type="entry name" value="Amidase_CS"/>
</dbReference>